<sequence length="76" mass="8698">MDEISTANHVPIRLKLFKNVYIDYSGGKKSPSSRVKIPLLSRLKKLNDGGQSVRLDLKIKIELHNTIIETIKTFNY</sequence>
<accession>A0A3M7R1J6</accession>
<proteinExistence type="predicted"/>
<reference evidence="1 2" key="1">
    <citation type="journal article" date="2018" name="Sci. Rep.">
        <title>Genomic signatures of local adaptation to the degree of environmental predictability in rotifers.</title>
        <authorList>
            <person name="Franch-Gras L."/>
            <person name="Hahn C."/>
            <person name="Garcia-Roger E.M."/>
            <person name="Carmona M.J."/>
            <person name="Serra M."/>
            <person name="Gomez A."/>
        </authorList>
    </citation>
    <scope>NUCLEOTIDE SEQUENCE [LARGE SCALE GENOMIC DNA]</scope>
    <source>
        <strain evidence="1">HYR1</strain>
    </source>
</reference>
<dbReference type="Proteomes" id="UP000276133">
    <property type="component" value="Unassembled WGS sequence"/>
</dbReference>
<organism evidence="1 2">
    <name type="scientific">Brachionus plicatilis</name>
    <name type="common">Marine rotifer</name>
    <name type="synonym">Brachionus muelleri</name>
    <dbReference type="NCBI Taxonomy" id="10195"/>
    <lineage>
        <taxon>Eukaryota</taxon>
        <taxon>Metazoa</taxon>
        <taxon>Spiralia</taxon>
        <taxon>Gnathifera</taxon>
        <taxon>Rotifera</taxon>
        <taxon>Eurotatoria</taxon>
        <taxon>Monogononta</taxon>
        <taxon>Pseudotrocha</taxon>
        <taxon>Ploima</taxon>
        <taxon>Brachionidae</taxon>
        <taxon>Brachionus</taxon>
    </lineage>
</organism>
<comment type="caution">
    <text evidence="1">The sequence shown here is derived from an EMBL/GenBank/DDBJ whole genome shotgun (WGS) entry which is preliminary data.</text>
</comment>
<evidence type="ECO:0000313" key="1">
    <source>
        <dbReference type="EMBL" id="RNA17231.1"/>
    </source>
</evidence>
<keyword evidence="2" id="KW-1185">Reference proteome</keyword>
<protein>
    <submittedName>
        <fullName evidence="1">Uncharacterized protein</fullName>
    </submittedName>
</protein>
<dbReference type="AlphaFoldDB" id="A0A3M7R1J6"/>
<name>A0A3M7R1J6_BRAPC</name>
<evidence type="ECO:0000313" key="2">
    <source>
        <dbReference type="Proteomes" id="UP000276133"/>
    </source>
</evidence>
<dbReference type="EMBL" id="REGN01004497">
    <property type="protein sequence ID" value="RNA17231.1"/>
    <property type="molecule type" value="Genomic_DNA"/>
</dbReference>
<gene>
    <name evidence="1" type="ORF">BpHYR1_005159</name>
</gene>